<feature type="compositionally biased region" description="Basic residues" evidence="1">
    <location>
        <begin position="22"/>
        <end position="32"/>
    </location>
</feature>
<evidence type="ECO:0000256" key="1">
    <source>
        <dbReference type="SAM" id="MobiDB-lite"/>
    </source>
</evidence>
<dbReference type="EMBL" id="MN740828">
    <property type="protein sequence ID" value="QHU13958.1"/>
    <property type="molecule type" value="Genomic_DNA"/>
</dbReference>
<feature type="compositionally biased region" description="Polar residues" evidence="1">
    <location>
        <begin position="54"/>
        <end position="63"/>
    </location>
</feature>
<proteinExistence type="predicted"/>
<feature type="region of interest" description="Disordered" evidence="1">
    <location>
        <begin position="112"/>
        <end position="137"/>
    </location>
</feature>
<evidence type="ECO:0000313" key="2">
    <source>
        <dbReference type="EMBL" id="QHU13958.1"/>
    </source>
</evidence>
<feature type="region of interest" description="Disordered" evidence="1">
    <location>
        <begin position="1"/>
        <end position="63"/>
    </location>
</feature>
<protein>
    <submittedName>
        <fullName evidence="2">Uncharacterized protein</fullName>
    </submittedName>
</protein>
<sequence length="207" mass="23134">MSDENIKSLIITGTAAEDATKSRRPSSRKRKQKFEEQAEEEVDPLAPPVAPPVNSIQPTINKSQVRVQTQAPLQTQPPVQPQTHVPWKAPPIIQEGSGQTPAIGKIVLSPPKTPRIKLQPKNTPLPTKPTVSTSTTRKARRFRLTVSNLNHRFTRAKKVTEQAVRQPIQSIRDYLLQKGVIQAKSKAPEKMLRSMYSDFMILKDPAL</sequence>
<organism evidence="2">
    <name type="scientific">viral metagenome</name>
    <dbReference type="NCBI Taxonomy" id="1070528"/>
    <lineage>
        <taxon>unclassified sequences</taxon>
        <taxon>metagenomes</taxon>
        <taxon>organismal metagenomes</taxon>
    </lineage>
</organism>
<dbReference type="AlphaFoldDB" id="A0A6C0KCC8"/>
<accession>A0A6C0KCC8</accession>
<name>A0A6C0KCC8_9ZZZZ</name>
<reference evidence="2" key="1">
    <citation type="journal article" date="2020" name="Nature">
        <title>Giant virus diversity and host interactions through global metagenomics.</title>
        <authorList>
            <person name="Schulz F."/>
            <person name="Roux S."/>
            <person name="Paez-Espino D."/>
            <person name="Jungbluth S."/>
            <person name="Walsh D.A."/>
            <person name="Denef V.J."/>
            <person name="McMahon K.D."/>
            <person name="Konstantinidis K.T."/>
            <person name="Eloe-Fadrosh E.A."/>
            <person name="Kyrpides N.C."/>
            <person name="Woyke T."/>
        </authorList>
    </citation>
    <scope>NUCLEOTIDE SEQUENCE</scope>
    <source>
        <strain evidence="2">GVMAG-S-1101182-85</strain>
    </source>
</reference>
<feature type="compositionally biased region" description="Polar residues" evidence="1">
    <location>
        <begin position="120"/>
        <end position="136"/>
    </location>
</feature>